<feature type="transmembrane region" description="Helical" evidence="6">
    <location>
        <begin position="109"/>
        <end position="127"/>
    </location>
</feature>
<comment type="caution">
    <text evidence="8">The sequence shown here is derived from an EMBL/GenBank/DDBJ whole genome shotgun (WGS) entry which is preliminary data.</text>
</comment>
<evidence type="ECO:0000256" key="2">
    <source>
        <dbReference type="ARBA" id="ARBA00022448"/>
    </source>
</evidence>
<keyword evidence="3 6" id="KW-0812">Transmembrane</keyword>
<dbReference type="InterPro" id="IPR036259">
    <property type="entry name" value="MFS_trans_sf"/>
</dbReference>
<evidence type="ECO:0000256" key="4">
    <source>
        <dbReference type="ARBA" id="ARBA00022989"/>
    </source>
</evidence>
<protein>
    <submittedName>
        <fullName evidence="8">UMF1 family MFS transporter</fullName>
    </submittedName>
</protein>
<dbReference type="InterPro" id="IPR050495">
    <property type="entry name" value="ATG22/LtaA_families"/>
</dbReference>
<keyword evidence="5 6" id="KW-0472">Membrane</keyword>
<feature type="transmembrane region" description="Helical" evidence="6">
    <location>
        <begin position="420"/>
        <end position="440"/>
    </location>
</feature>
<feature type="transmembrane region" description="Helical" evidence="6">
    <location>
        <begin position="170"/>
        <end position="193"/>
    </location>
</feature>
<feature type="transmembrane region" description="Helical" evidence="6">
    <location>
        <begin position="133"/>
        <end position="158"/>
    </location>
</feature>
<dbReference type="AlphaFoldDB" id="A0A2T0PTU8"/>
<sequence length="458" mass="48449">MTASAPAPSAIPEPDPAQRRKEQRGWYVYDWANSVFFTSVITVFIGPYLNALAQTAAEQAGTGEHVHLLGLTLRYDAVYPAATAVAVVLQLITLPLVGAVTDHSRNKKGLLAGFATVGALATTALYFTTGAAYLPAAALLILANVAYGASSVVYNAFLNEIATGEERDRVSSVGWGVGYLGGAVLLALHLVLFLNAGNWGLTEGYATQIGFASAGVWWLGFSFLAIKPLRNRIGPLAAHGGGPQVRTTLRTLATTLRELRKYPRTLLYLIAFLLFNDGVQSVIRYAGPFATGDLGLGQQDLISAILMVQFVAFGGALALGWLARIFGAKRTILASLAVWCVLVGVGLVIPAGDPVAFFAMAFFIAIVLGGSQALSRSLFSQLIPKGKEGEYFGLYALCDRGAVFIASFVVTLAVQFSGGYRMAIFSLIAFFVIGGVLLALTDVTRGIREAGNEVPAKV</sequence>
<dbReference type="PANTHER" id="PTHR23519">
    <property type="entry name" value="AUTOPHAGY-RELATED PROTEIN 22"/>
    <property type="match status" value="1"/>
</dbReference>
<dbReference type="GO" id="GO:0022857">
    <property type="term" value="F:transmembrane transporter activity"/>
    <property type="evidence" value="ECO:0007669"/>
    <property type="project" value="InterPro"/>
</dbReference>
<keyword evidence="9" id="KW-1185">Reference proteome</keyword>
<evidence type="ECO:0000313" key="9">
    <source>
        <dbReference type="Proteomes" id="UP000237846"/>
    </source>
</evidence>
<comment type="subcellular location">
    <subcellularLocation>
        <location evidence="1">Cell membrane</location>
        <topology evidence="1">Multi-pass membrane protein</topology>
    </subcellularLocation>
</comment>
<proteinExistence type="predicted"/>
<evidence type="ECO:0000259" key="7">
    <source>
        <dbReference type="PROSITE" id="PS50850"/>
    </source>
</evidence>
<evidence type="ECO:0000256" key="6">
    <source>
        <dbReference type="SAM" id="Phobius"/>
    </source>
</evidence>
<dbReference type="Proteomes" id="UP000237846">
    <property type="component" value="Unassembled WGS sequence"/>
</dbReference>
<feature type="transmembrane region" description="Helical" evidence="6">
    <location>
        <begin position="28"/>
        <end position="49"/>
    </location>
</feature>
<evidence type="ECO:0000313" key="8">
    <source>
        <dbReference type="EMBL" id="PRX92320.1"/>
    </source>
</evidence>
<evidence type="ECO:0000256" key="3">
    <source>
        <dbReference type="ARBA" id="ARBA00022692"/>
    </source>
</evidence>
<dbReference type="SUPFAM" id="SSF103473">
    <property type="entry name" value="MFS general substrate transporter"/>
    <property type="match status" value="1"/>
</dbReference>
<feature type="transmembrane region" description="Helical" evidence="6">
    <location>
        <begin position="391"/>
        <end position="414"/>
    </location>
</feature>
<reference evidence="8 9" key="1">
    <citation type="submission" date="2018-03" db="EMBL/GenBank/DDBJ databases">
        <title>Genomic Encyclopedia of Archaeal and Bacterial Type Strains, Phase II (KMG-II): from individual species to whole genera.</title>
        <authorList>
            <person name="Goeker M."/>
        </authorList>
    </citation>
    <scope>NUCLEOTIDE SEQUENCE [LARGE SCALE GENOMIC DNA]</scope>
    <source>
        <strain evidence="8 9">DSM 45601</strain>
    </source>
</reference>
<dbReference type="RefSeq" id="WP_106252463.1">
    <property type="nucleotide sequence ID" value="NZ_PVZC01000010.1"/>
</dbReference>
<name>A0A2T0PTU8_9ACTN</name>
<gene>
    <name evidence="8" type="ORF">CLV72_11080</name>
</gene>
<feature type="transmembrane region" description="Helical" evidence="6">
    <location>
        <begin position="77"/>
        <end position="97"/>
    </location>
</feature>
<organism evidence="8 9">
    <name type="scientific">Allonocardiopsis opalescens</name>
    <dbReference type="NCBI Taxonomy" id="1144618"/>
    <lineage>
        <taxon>Bacteria</taxon>
        <taxon>Bacillati</taxon>
        <taxon>Actinomycetota</taxon>
        <taxon>Actinomycetes</taxon>
        <taxon>Streptosporangiales</taxon>
        <taxon>Allonocardiopsis</taxon>
    </lineage>
</organism>
<dbReference type="InterPro" id="IPR020846">
    <property type="entry name" value="MFS_dom"/>
</dbReference>
<dbReference type="PROSITE" id="PS50850">
    <property type="entry name" value="MFS"/>
    <property type="match status" value="1"/>
</dbReference>
<feature type="transmembrane region" description="Helical" evidence="6">
    <location>
        <begin position="301"/>
        <end position="323"/>
    </location>
</feature>
<keyword evidence="4 6" id="KW-1133">Transmembrane helix</keyword>
<dbReference type="Pfam" id="PF11700">
    <property type="entry name" value="ATG22"/>
    <property type="match status" value="2"/>
</dbReference>
<keyword evidence="2" id="KW-0813">Transport</keyword>
<dbReference type="Gene3D" id="1.20.1250.20">
    <property type="entry name" value="MFS general substrate transporter like domains"/>
    <property type="match status" value="2"/>
</dbReference>
<dbReference type="EMBL" id="PVZC01000010">
    <property type="protein sequence ID" value="PRX92320.1"/>
    <property type="molecule type" value="Genomic_DNA"/>
</dbReference>
<feature type="transmembrane region" description="Helical" evidence="6">
    <location>
        <begin position="355"/>
        <end position="379"/>
    </location>
</feature>
<accession>A0A2T0PTU8</accession>
<evidence type="ECO:0000256" key="5">
    <source>
        <dbReference type="ARBA" id="ARBA00023136"/>
    </source>
</evidence>
<feature type="domain" description="Major facilitator superfamily (MFS) profile" evidence="7">
    <location>
        <begin position="264"/>
        <end position="458"/>
    </location>
</feature>
<feature type="transmembrane region" description="Helical" evidence="6">
    <location>
        <begin position="266"/>
        <end position="286"/>
    </location>
</feature>
<dbReference type="OrthoDB" id="9768783at2"/>
<dbReference type="GO" id="GO:0005886">
    <property type="term" value="C:plasma membrane"/>
    <property type="evidence" value="ECO:0007669"/>
    <property type="project" value="UniProtKB-SubCell"/>
</dbReference>
<dbReference type="PANTHER" id="PTHR23519:SF1">
    <property type="entry name" value="AUTOPHAGY-RELATED PROTEIN 22"/>
    <property type="match status" value="1"/>
</dbReference>
<feature type="transmembrane region" description="Helical" evidence="6">
    <location>
        <begin position="330"/>
        <end position="349"/>
    </location>
</feature>
<feature type="transmembrane region" description="Helical" evidence="6">
    <location>
        <begin position="205"/>
        <end position="226"/>
    </location>
</feature>
<evidence type="ECO:0000256" key="1">
    <source>
        <dbReference type="ARBA" id="ARBA00004651"/>
    </source>
</evidence>
<dbReference type="InterPro" id="IPR024671">
    <property type="entry name" value="Atg22-like"/>
</dbReference>